<dbReference type="SUPFAM" id="SSF53474">
    <property type="entry name" value="alpha/beta-Hydrolases"/>
    <property type="match status" value="1"/>
</dbReference>
<dbReference type="SUPFAM" id="SSF69279">
    <property type="entry name" value="Phage tail proteins"/>
    <property type="match status" value="2"/>
</dbReference>
<dbReference type="Gene3D" id="2.40.50.230">
    <property type="entry name" value="Gp5 N-terminal domain"/>
    <property type="match status" value="1"/>
</dbReference>
<dbReference type="SUPFAM" id="SSF69349">
    <property type="entry name" value="Phage fibre proteins"/>
    <property type="match status" value="1"/>
</dbReference>
<dbReference type="Gene3D" id="2.30.110.50">
    <property type="match status" value="1"/>
</dbReference>
<evidence type="ECO:0000259" key="4">
    <source>
        <dbReference type="Pfam" id="PF04717"/>
    </source>
</evidence>
<dbReference type="Pfam" id="PF05954">
    <property type="entry name" value="Phage_GPD"/>
    <property type="match status" value="1"/>
</dbReference>
<name>A0ABX7Q5Z1_9BACT</name>
<evidence type="ECO:0000259" key="5">
    <source>
        <dbReference type="Pfam" id="PF22178"/>
    </source>
</evidence>
<comment type="subcellular location">
    <subcellularLocation>
        <location evidence="1">Secreted</location>
    </subcellularLocation>
</comment>
<dbReference type="InterPro" id="IPR017847">
    <property type="entry name" value="T6SS_RhsGE_Vgr_subset"/>
</dbReference>
<dbReference type="InterPro" id="IPR006531">
    <property type="entry name" value="Gp5/Vgr_OB"/>
</dbReference>
<dbReference type="Gene3D" id="3.55.50.10">
    <property type="entry name" value="Baseplate protein-like domains"/>
    <property type="match status" value="1"/>
</dbReference>
<evidence type="ECO:0000256" key="3">
    <source>
        <dbReference type="ARBA" id="ARBA00022525"/>
    </source>
</evidence>
<dbReference type="RefSeq" id="WP_207164315.1">
    <property type="nucleotide sequence ID" value="NZ_CP071382.1"/>
</dbReference>
<keyword evidence="3" id="KW-0964">Secreted</keyword>
<feature type="domain" description="Gp5/Type VI secretion system Vgr protein OB-fold" evidence="4">
    <location>
        <begin position="396"/>
        <end position="465"/>
    </location>
</feature>
<reference evidence="6 7" key="1">
    <citation type="submission" date="2021-03" db="EMBL/GenBank/DDBJ databases">
        <title>Geobacter metallireducens gen. nov. sp. nov., a microorganism capable of coupling the complete oxidation of organic compounds to the reduction of iron and other metals.</title>
        <authorList>
            <person name="Li Y."/>
        </authorList>
    </citation>
    <scope>NUCLEOTIDE SEQUENCE [LARGE SCALE GENOMIC DNA]</scope>
    <source>
        <strain evidence="6 7">Jerry-YX</strain>
    </source>
</reference>
<dbReference type="Pfam" id="PF26363">
    <property type="entry name" value="Phospholipase-like"/>
    <property type="match status" value="1"/>
</dbReference>
<dbReference type="InterPro" id="IPR050708">
    <property type="entry name" value="T6SS_VgrG/RHS"/>
</dbReference>
<dbReference type="Pfam" id="PF04717">
    <property type="entry name" value="Phage_base_V"/>
    <property type="match status" value="1"/>
</dbReference>
<evidence type="ECO:0000313" key="6">
    <source>
        <dbReference type="EMBL" id="QSV46536.1"/>
    </source>
</evidence>
<dbReference type="Pfam" id="PF22178">
    <property type="entry name" value="Gp5_trimer_C"/>
    <property type="match status" value="1"/>
</dbReference>
<accession>A0ABX7Q5Z1</accession>
<feature type="domain" description="Gp5/Type VI secretion system Vgr C-terminal trimerisation" evidence="5">
    <location>
        <begin position="482"/>
        <end position="537"/>
    </location>
</feature>
<dbReference type="PANTHER" id="PTHR32305">
    <property type="match status" value="1"/>
</dbReference>
<dbReference type="NCBIfam" id="TIGR01646">
    <property type="entry name" value="vgr_GE"/>
    <property type="match status" value="1"/>
</dbReference>
<proteinExistence type="inferred from homology"/>
<dbReference type="InterPro" id="IPR006533">
    <property type="entry name" value="T6SS_Vgr_RhsGE"/>
</dbReference>
<dbReference type="SUPFAM" id="SSF69255">
    <property type="entry name" value="gp5 N-terminal domain-like"/>
    <property type="match status" value="1"/>
</dbReference>
<dbReference type="PANTHER" id="PTHR32305:SF15">
    <property type="entry name" value="PROTEIN RHSA-RELATED"/>
    <property type="match status" value="1"/>
</dbReference>
<dbReference type="NCBIfam" id="TIGR03361">
    <property type="entry name" value="VI_Rhs_Vgr"/>
    <property type="match status" value="1"/>
</dbReference>
<dbReference type="Proteomes" id="UP000663651">
    <property type="component" value="Chromosome"/>
</dbReference>
<gene>
    <name evidence="6" type="primary">tssI</name>
    <name evidence="6" type="ORF">JZM60_04460</name>
</gene>
<evidence type="ECO:0000256" key="1">
    <source>
        <dbReference type="ARBA" id="ARBA00004613"/>
    </source>
</evidence>
<evidence type="ECO:0000313" key="7">
    <source>
        <dbReference type="Proteomes" id="UP000663651"/>
    </source>
</evidence>
<dbReference type="InterPro" id="IPR029058">
    <property type="entry name" value="AB_hydrolase_fold"/>
</dbReference>
<sequence length="942" mass="101843">MSDGSSTRYFFDVPDVNDAFSVLSFSAREGISSPFEVNLSVVCDTTVTGDMVLGREGLLTIVNEPVAEYSPTGVPAQVDTNRYFHGVISRFTFMGTIGNDLNQYTIRLVPDLWFLSLEKDCRIFQNKSVKEIVTTILAEAMIDAGRFDFRTRGDEVKLEYCTQFNETDLHFISRLLAREGIFYFFEHTPEKHVVVFGNDPGNYLYLKGQREIPFNPSGGLNAAEEAITSLTFSQRSQTDSVAHTDFDYTNPPVNLETTKKEGQEVKRQVYAYPGAYNDHKRGARLAQIRHEELTALNDKAVAMSSCARLVAGATFNLTRFDKQSLNKEYLIVTLEHTGSQPQAAGEFGGDGGGFVYVNGFTAIDAKLAIRPKSIPKPPAPGTQSAIVVGTKGEEIETDEFGRVKVQFHWDREGQRDANSSCSIRVAQSWAGGGWGALFIPRIGDEVLVDFIDGDLDRPIIVGCVYNAENIPIYNAKENKTRSGFRTKSHKGKGFNELRFEDAGGAEEVYLHGQKDLTIEVKNNETKTVGNVIVNHAGKTATISAGEQLKLICGASSIVLDKSGKIVIHGKEVFATGTGSLHLDGKPIKMNMGGTAGATATAPAMKAAPAAKAAGAKALAAKPARPVRKLSPAEQGKKERRAGRFKLIADARRKAHYMNGPQKNKVLKAAADFEQNIDGAEMAVLSRDAYHYYDKDIKMEGPPIGWGRGSENLKQLSTVNATLDMVAPKDSQFRAEVYFPDPDVLGPNAKPVIAFKGTDPGNYQDLLADVSQSRGWNTEYYKRAIKLAETVNAATGGNVKATGHSLGGGEAEAVGIVTGMPAITFNPAGVHEKTVALYGKTRADGKHVLDYIVQGEILNGAQDNSKKIGAALLGVNPALGASILANPLPTHVGKEIPLPGNFDINGNTVPRWAGAKHSINAAISGIEAVKTRDQKTLQHAVGG</sequence>
<dbReference type="InterPro" id="IPR054030">
    <property type="entry name" value="Gp5_Vgr_C"/>
</dbReference>
<keyword evidence="7" id="KW-1185">Reference proteome</keyword>
<evidence type="ECO:0000256" key="2">
    <source>
        <dbReference type="ARBA" id="ARBA00005558"/>
    </source>
</evidence>
<dbReference type="Gene3D" id="4.10.220.110">
    <property type="match status" value="1"/>
</dbReference>
<comment type="similarity">
    <text evidence="2">Belongs to the VgrG protein family.</text>
</comment>
<organism evidence="6 7">
    <name type="scientific">Geobacter benzoatilyticus</name>
    <dbReference type="NCBI Taxonomy" id="2815309"/>
    <lineage>
        <taxon>Bacteria</taxon>
        <taxon>Pseudomonadati</taxon>
        <taxon>Thermodesulfobacteriota</taxon>
        <taxon>Desulfuromonadia</taxon>
        <taxon>Geobacterales</taxon>
        <taxon>Geobacteraceae</taxon>
        <taxon>Geobacter</taxon>
    </lineage>
</organism>
<dbReference type="InterPro" id="IPR037026">
    <property type="entry name" value="Vgr_OB-fold_dom_sf"/>
</dbReference>
<dbReference type="EMBL" id="CP071382">
    <property type="protein sequence ID" value="QSV46536.1"/>
    <property type="molecule type" value="Genomic_DNA"/>
</dbReference>
<protein>
    <submittedName>
        <fullName evidence="6">Type VI secretion system tip protein VgrG</fullName>
    </submittedName>
</protein>